<protein>
    <submittedName>
        <fullName evidence="3">Uncharacterized protein LOC109711928 isoform X1</fullName>
    </submittedName>
</protein>
<accession>A0A6P5F410</accession>
<gene>
    <name evidence="3" type="primary">LOC109711928</name>
</gene>
<dbReference type="AlphaFoldDB" id="A0A6P5F410"/>
<reference evidence="2" key="1">
    <citation type="journal article" date="2015" name="Nat. Genet.">
        <title>The pineapple genome and the evolution of CAM photosynthesis.</title>
        <authorList>
            <person name="Ming R."/>
            <person name="VanBuren R."/>
            <person name="Wai C.M."/>
            <person name="Tang H."/>
            <person name="Schatz M.C."/>
            <person name="Bowers J.E."/>
            <person name="Lyons E."/>
            <person name="Wang M.L."/>
            <person name="Chen J."/>
            <person name="Biggers E."/>
            <person name="Zhang J."/>
            <person name="Huang L."/>
            <person name="Zhang L."/>
            <person name="Miao W."/>
            <person name="Zhang J."/>
            <person name="Ye Z."/>
            <person name="Miao C."/>
            <person name="Lin Z."/>
            <person name="Wang H."/>
            <person name="Zhou H."/>
            <person name="Yim W.C."/>
            <person name="Priest H.D."/>
            <person name="Zheng C."/>
            <person name="Woodhouse M."/>
            <person name="Edger P.P."/>
            <person name="Guyot R."/>
            <person name="Guo H.B."/>
            <person name="Guo H."/>
            <person name="Zheng G."/>
            <person name="Singh R."/>
            <person name="Sharma A."/>
            <person name="Min X."/>
            <person name="Zheng Y."/>
            <person name="Lee H."/>
            <person name="Gurtowski J."/>
            <person name="Sedlazeck F.J."/>
            <person name="Harkess A."/>
            <person name="McKain M.R."/>
            <person name="Liao Z."/>
            <person name="Fang J."/>
            <person name="Liu J."/>
            <person name="Zhang X."/>
            <person name="Zhang Q."/>
            <person name="Hu W."/>
            <person name="Qin Y."/>
            <person name="Wang K."/>
            <person name="Chen L.Y."/>
            <person name="Shirley N."/>
            <person name="Lin Y.R."/>
            <person name="Liu L.Y."/>
            <person name="Hernandez A.G."/>
            <person name="Wright C.L."/>
            <person name="Bulone V."/>
            <person name="Tuskan G.A."/>
            <person name="Heath K."/>
            <person name="Zee F."/>
            <person name="Moore P.H."/>
            <person name="Sunkar R."/>
            <person name="Leebens-Mack J.H."/>
            <person name="Mockler T."/>
            <person name="Bennetzen J.L."/>
            <person name="Freeling M."/>
            <person name="Sankoff D."/>
            <person name="Paterson A.H."/>
            <person name="Zhu X."/>
            <person name="Yang X."/>
            <person name="Smith J.A."/>
            <person name="Cushman J.C."/>
            <person name="Paull R.E."/>
            <person name="Yu Q."/>
        </authorList>
    </citation>
    <scope>NUCLEOTIDE SEQUENCE [LARGE SCALE GENOMIC DNA]</scope>
    <source>
        <strain evidence="2">cv. F153</strain>
    </source>
</reference>
<evidence type="ECO:0000313" key="2">
    <source>
        <dbReference type="Proteomes" id="UP000515123"/>
    </source>
</evidence>
<dbReference type="RefSeq" id="XP_020090891.1">
    <property type="nucleotide sequence ID" value="XM_020235302.1"/>
</dbReference>
<dbReference type="PANTHER" id="PTHR33474">
    <property type="entry name" value="TRANSMEMBRANE PROTEIN"/>
    <property type="match status" value="1"/>
</dbReference>
<evidence type="ECO:0000256" key="1">
    <source>
        <dbReference type="SAM" id="MobiDB-lite"/>
    </source>
</evidence>
<sequence length="129" mass="14748">MITTYIEKLRDMEKVTLFLILLVFCSLIISSTSIPPTRIQRTLHEGGERLIEDFKQEERMEEAAVDDVINARMDLESNDYQGSGANDRHTPKPPDTDLRKSRDRNKIEKFNPLGGNLVGHLEGTKQHVL</sequence>
<proteinExistence type="predicted"/>
<name>A0A6P5F410_ANACO</name>
<dbReference type="Proteomes" id="UP000515123">
    <property type="component" value="Linkage group 6"/>
</dbReference>
<feature type="compositionally biased region" description="Basic and acidic residues" evidence="1">
    <location>
        <begin position="86"/>
        <end position="105"/>
    </location>
</feature>
<evidence type="ECO:0000313" key="3">
    <source>
        <dbReference type="RefSeq" id="XP_020090891.1"/>
    </source>
</evidence>
<keyword evidence="2" id="KW-1185">Reference proteome</keyword>
<dbReference type="PANTHER" id="PTHR33474:SF2">
    <property type="entry name" value="TRANSMEMBRANE PROTEIN"/>
    <property type="match status" value="1"/>
</dbReference>
<dbReference type="GeneID" id="109711928"/>
<dbReference type="OrthoDB" id="747636at2759"/>
<reference evidence="3" key="2">
    <citation type="submission" date="2025-08" db="UniProtKB">
        <authorList>
            <consortium name="RefSeq"/>
        </authorList>
    </citation>
    <scope>IDENTIFICATION</scope>
    <source>
        <tissue evidence="3">Leaf</tissue>
    </source>
</reference>
<feature type="region of interest" description="Disordered" evidence="1">
    <location>
        <begin position="76"/>
        <end position="105"/>
    </location>
</feature>
<organism evidence="2 3">
    <name type="scientific">Ananas comosus</name>
    <name type="common">Pineapple</name>
    <name type="synonym">Ananas ananas</name>
    <dbReference type="NCBI Taxonomy" id="4615"/>
    <lineage>
        <taxon>Eukaryota</taxon>
        <taxon>Viridiplantae</taxon>
        <taxon>Streptophyta</taxon>
        <taxon>Embryophyta</taxon>
        <taxon>Tracheophyta</taxon>
        <taxon>Spermatophyta</taxon>
        <taxon>Magnoliopsida</taxon>
        <taxon>Liliopsida</taxon>
        <taxon>Poales</taxon>
        <taxon>Bromeliaceae</taxon>
        <taxon>Bromelioideae</taxon>
        <taxon>Ananas</taxon>
    </lineage>
</organism>